<keyword evidence="5 8" id="KW-0812">Transmembrane</keyword>
<evidence type="ECO:0000256" key="3">
    <source>
        <dbReference type="ARBA" id="ARBA00022676"/>
    </source>
</evidence>
<reference evidence="10 11" key="1">
    <citation type="journal article" date="2015" name="Nature">
        <title>rRNA introns, odd ribosomes, and small enigmatic genomes across a large radiation of phyla.</title>
        <authorList>
            <person name="Brown C.T."/>
            <person name="Hug L.A."/>
            <person name="Thomas B.C."/>
            <person name="Sharon I."/>
            <person name="Castelle C.J."/>
            <person name="Singh A."/>
            <person name="Wilkins M.J."/>
            <person name="Williams K.H."/>
            <person name="Banfield J.F."/>
        </authorList>
    </citation>
    <scope>NUCLEOTIDE SEQUENCE [LARGE SCALE GENOMIC DNA]</scope>
</reference>
<keyword evidence="3" id="KW-0328">Glycosyltransferase</keyword>
<organism evidence="10 11">
    <name type="scientific">Candidatus Woesebacteria bacterium GW2011_GWB1_38_5b</name>
    <dbReference type="NCBI Taxonomy" id="1618569"/>
    <lineage>
        <taxon>Bacteria</taxon>
        <taxon>Candidatus Woeseibacteriota</taxon>
    </lineage>
</organism>
<dbReference type="PANTHER" id="PTHR33908:SF11">
    <property type="entry name" value="MEMBRANE PROTEIN"/>
    <property type="match status" value="1"/>
</dbReference>
<keyword evidence="7 8" id="KW-0472">Membrane</keyword>
<sequence>MGKGMGKKLIIIIVVAFALRLININQSLWLDEAIGAIAARDFTYSEIITRFIIADNHSPGYYLLLKSWTNIFGFSEMALRSLSVVFGVLTVYLVYKTNKVAALLLATSQLHVYYSQEARMYAIAGFFATLAMLSFVEALKSNKNSHWLYFSFSVLGLMLTDYMPIFLLPVFPVYVFIKKRKAFTRLVISFTPILLLGVLWLPTIVTQIENYSAVPDSFLFGGATLKQAMLLVMKFVSGRISFEPKLVYYSLVGLASIPVFIALRQSLKNKKALLFWLWFALPLCLGFLASFIFPAFSYFRYIYVLPAFYIIISLGRKILLYPILAFSVVSLLIYYNDEAQQREQWRQAVEYVEMGESATSIALFEFPDPFASYSWYAQGRVDARGATNSILADSPETELKTRSLISNKYKIFYFEYLRDVSDPGRLVEKVIFEEGFLESAKTAEFVGVGAITIYEKTN</sequence>
<keyword evidence="6 8" id="KW-1133">Transmembrane helix</keyword>
<name>A0A0G0K7R3_9BACT</name>
<evidence type="ECO:0000313" key="11">
    <source>
        <dbReference type="Proteomes" id="UP000034181"/>
    </source>
</evidence>
<protein>
    <recommendedName>
        <fullName evidence="9">Glycosyltransferase RgtA/B/C/D-like domain-containing protein</fullName>
    </recommendedName>
</protein>
<dbReference type="AlphaFoldDB" id="A0A0G0K7R3"/>
<feature type="transmembrane region" description="Helical" evidence="8">
    <location>
        <begin position="318"/>
        <end position="336"/>
    </location>
</feature>
<proteinExistence type="predicted"/>
<evidence type="ECO:0000256" key="7">
    <source>
        <dbReference type="ARBA" id="ARBA00023136"/>
    </source>
</evidence>
<evidence type="ECO:0000256" key="8">
    <source>
        <dbReference type="SAM" id="Phobius"/>
    </source>
</evidence>
<keyword evidence="2" id="KW-1003">Cell membrane</keyword>
<dbReference type="InterPro" id="IPR038731">
    <property type="entry name" value="RgtA/B/C-like"/>
</dbReference>
<accession>A0A0G0K7R3</accession>
<evidence type="ECO:0000259" key="9">
    <source>
        <dbReference type="Pfam" id="PF13231"/>
    </source>
</evidence>
<evidence type="ECO:0000256" key="4">
    <source>
        <dbReference type="ARBA" id="ARBA00022679"/>
    </source>
</evidence>
<evidence type="ECO:0000256" key="5">
    <source>
        <dbReference type="ARBA" id="ARBA00022692"/>
    </source>
</evidence>
<evidence type="ECO:0000256" key="2">
    <source>
        <dbReference type="ARBA" id="ARBA00022475"/>
    </source>
</evidence>
<dbReference type="EMBL" id="LBUZ01000006">
    <property type="protein sequence ID" value="KKQ75693.1"/>
    <property type="molecule type" value="Genomic_DNA"/>
</dbReference>
<dbReference type="Proteomes" id="UP000034181">
    <property type="component" value="Unassembled WGS sequence"/>
</dbReference>
<evidence type="ECO:0000313" key="10">
    <source>
        <dbReference type="EMBL" id="KKQ75693.1"/>
    </source>
</evidence>
<dbReference type="GO" id="GO:0016763">
    <property type="term" value="F:pentosyltransferase activity"/>
    <property type="evidence" value="ECO:0007669"/>
    <property type="project" value="TreeGrafter"/>
</dbReference>
<dbReference type="GO" id="GO:0005886">
    <property type="term" value="C:plasma membrane"/>
    <property type="evidence" value="ECO:0007669"/>
    <property type="project" value="UniProtKB-SubCell"/>
</dbReference>
<feature type="transmembrane region" description="Helical" evidence="8">
    <location>
        <begin position="275"/>
        <end position="298"/>
    </location>
</feature>
<gene>
    <name evidence="10" type="ORF">US96_C0006G0005</name>
</gene>
<keyword evidence="4" id="KW-0808">Transferase</keyword>
<evidence type="ECO:0000256" key="1">
    <source>
        <dbReference type="ARBA" id="ARBA00004651"/>
    </source>
</evidence>
<dbReference type="PANTHER" id="PTHR33908">
    <property type="entry name" value="MANNOSYLTRANSFERASE YKCB-RELATED"/>
    <property type="match status" value="1"/>
</dbReference>
<dbReference type="GO" id="GO:0009103">
    <property type="term" value="P:lipopolysaccharide biosynthetic process"/>
    <property type="evidence" value="ECO:0007669"/>
    <property type="project" value="UniProtKB-ARBA"/>
</dbReference>
<evidence type="ECO:0000256" key="6">
    <source>
        <dbReference type="ARBA" id="ARBA00022989"/>
    </source>
</evidence>
<feature type="transmembrane region" description="Helical" evidence="8">
    <location>
        <begin position="246"/>
        <end position="263"/>
    </location>
</feature>
<dbReference type="Pfam" id="PF13231">
    <property type="entry name" value="PMT_2"/>
    <property type="match status" value="1"/>
</dbReference>
<feature type="transmembrane region" description="Helical" evidence="8">
    <location>
        <begin position="148"/>
        <end position="177"/>
    </location>
</feature>
<dbReference type="InterPro" id="IPR050297">
    <property type="entry name" value="LipidA_mod_glycosyltrf_83"/>
</dbReference>
<comment type="subcellular location">
    <subcellularLocation>
        <location evidence="1">Cell membrane</location>
        <topology evidence="1">Multi-pass membrane protein</topology>
    </subcellularLocation>
</comment>
<feature type="transmembrane region" description="Helical" evidence="8">
    <location>
        <begin position="118"/>
        <end position="136"/>
    </location>
</feature>
<feature type="transmembrane region" description="Helical" evidence="8">
    <location>
        <begin position="183"/>
        <end position="205"/>
    </location>
</feature>
<feature type="domain" description="Glycosyltransferase RgtA/B/C/D-like" evidence="9">
    <location>
        <begin position="56"/>
        <end position="194"/>
    </location>
</feature>
<feature type="transmembrane region" description="Helical" evidence="8">
    <location>
        <begin position="77"/>
        <end position="95"/>
    </location>
</feature>
<comment type="caution">
    <text evidence="10">The sequence shown here is derived from an EMBL/GenBank/DDBJ whole genome shotgun (WGS) entry which is preliminary data.</text>
</comment>